<dbReference type="Gene3D" id="1.10.8.50">
    <property type="match status" value="1"/>
</dbReference>
<evidence type="ECO:0000256" key="11">
    <source>
        <dbReference type="ARBA" id="ARBA00023239"/>
    </source>
</evidence>
<dbReference type="InterPro" id="IPR020629">
    <property type="entry name" value="FPG_Glyclase"/>
</dbReference>
<dbReference type="SUPFAM" id="SSF46946">
    <property type="entry name" value="S13-like H2TH domain"/>
    <property type="match status" value="1"/>
</dbReference>
<evidence type="ECO:0000256" key="8">
    <source>
        <dbReference type="ARBA" id="ARBA00022833"/>
    </source>
</evidence>
<dbReference type="RefSeq" id="WP_168146448.1">
    <property type="nucleotide sequence ID" value="NZ_JAAVXB010000001.1"/>
</dbReference>
<dbReference type="SUPFAM" id="SSF57716">
    <property type="entry name" value="Glucocorticoid receptor-like (DNA-binding domain)"/>
    <property type="match status" value="1"/>
</dbReference>
<dbReference type="AlphaFoldDB" id="A0A969W833"/>
<evidence type="ECO:0000256" key="3">
    <source>
        <dbReference type="ARBA" id="ARBA00011245"/>
    </source>
</evidence>
<keyword evidence="19" id="KW-1185">Reference proteome</keyword>
<dbReference type="Pfam" id="PF06827">
    <property type="entry name" value="zf-FPG_IleRS"/>
    <property type="match status" value="1"/>
</dbReference>
<comment type="caution">
    <text evidence="18">The sequence shown here is derived from an EMBL/GenBank/DDBJ whole genome shotgun (WGS) entry which is preliminary data.</text>
</comment>
<keyword evidence="9 15" id="KW-0238">DNA-binding</keyword>
<dbReference type="GO" id="GO:0034039">
    <property type="term" value="F:8-oxo-7,8-dihydroguanine DNA N-glycosylase activity"/>
    <property type="evidence" value="ECO:0007669"/>
    <property type="project" value="TreeGrafter"/>
</dbReference>
<evidence type="ECO:0000256" key="14">
    <source>
        <dbReference type="ARBA" id="ARBA00044632"/>
    </source>
</evidence>
<dbReference type="NCBIfam" id="TIGR00577">
    <property type="entry name" value="fpg"/>
    <property type="match status" value="1"/>
</dbReference>
<dbReference type="PROSITE" id="PS01242">
    <property type="entry name" value="ZF_FPG_1"/>
    <property type="match status" value="1"/>
</dbReference>
<keyword evidence="7 15" id="KW-0378">Hydrolase</keyword>
<dbReference type="Gene3D" id="3.20.190.10">
    <property type="entry name" value="MutM-like, N-terminal"/>
    <property type="match status" value="1"/>
</dbReference>
<evidence type="ECO:0000313" key="18">
    <source>
        <dbReference type="EMBL" id="NKF21214.1"/>
    </source>
</evidence>
<evidence type="ECO:0000256" key="4">
    <source>
        <dbReference type="ARBA" id="ARBA00022723"/>
    </source>
</evidence>
<feature type="domain" description="Formamidopyrimidine-DNA glycosylase catalytic" evidence="17">
    <location>
        <begin position="2"/>
        <end position="114"/>
    </location>
</feature>
<evidence type="ECO:0000256" key="5">
    <source>
        <dbReference type="ARBA" id="ARBA00022763"/>
    </source>
</evidence>
<dbReference type="PROSITE" id="PS51068">
    <property type="entry name" value="FPG_CAT"/>
    <property type="match status" value="1"/>
</dbReference>
<evidence type="ECO:0000256" key="10">
    <source>
        <dbReference type="ARBA" id="ARBA00023204"/>
    </source>
</evidence>
<name>A0A969W833_9GAMM</name>
<dbReference type="SMART" id="SM00898">
    <property type="entry name" value="Fapy_DNA_glyco"/>
    <property type="match status" value="1"/>
</dbReference>
<evidence type="ECO:0000256" key="15">
    <source>
        <dbReference type="HAMAP-Rule" id="MF_00103"/>
    </source>
</evidence>
<dbReference type="SUPFAM" id="SSF81624">
    <property type="entry name" value="N-terminal domain of MutM-like DNA repair proteins"/>
    <property type="match status" value="1"/>
</dbReference>
<keyword evidence="13 15" id="KW-0326">Glycosidase</keyword>
<dbReference type="InterPro" id="IPR012319">
    <property type="entry name" value="FPG_cat"/>
</dbReference>
<dbReference type="InterPro" id="IPR035937">
    <property type="entry name" value="FPG_N"/>
</dbReference>
<dbReference type="NCBIfam" id="NF002211">
    <property type="entry name" value="PRK01103.1"/>
    <property type="match status" value="1"/>
</dbReference>
<comment type="subunit">
    <text evidence="3 15">Monomer.</text>
</comment>
<keyword evidence="8 15" id="KW-0862">Zinc</keyword>
<comment type="similarity">
    <text evidence="2 15">Belongs to the FPG family.</text>
</comment>
<feature type="active site" description="Schiff-base intermediate with DNA" evidence="15">
    <location>
        <position position="2"/>
    </location>
</feature>
<dbReference type="Pfam" id="PF06831">
    <property type="entry name" value="H2TH"/>
    <property type="match status" value="1"/>
</dbReference>
<dbReference type="SMART" id="SM01232">
    <property type="entry name" value="H2TH"/>
    <property type="match status" value="1"/>
</dbReference>
<comment type="catalytic activity">
    <reaction evidence="14 15">
        <text>2'-deoxyribonucleotide-(2'-deoxyribose 5'-phosphate)-2'-deoxyribonucleotide-DNA = a 3'-end 2'-deoxyribonucleotide-(2,3-dehydro-2,3-deoxyribose 5'-phosphate)-DNA + a 5'-end 5'-phospho-2'-deoxyribonucleoside-DNA + H(+)</text>
        <dbReference type="Rhea" id="RHEA:66592"/>
        <dbReference type="Rhea" id="RHEA-COMP:13180"/>
        <dbReference type="Rhea" id="RHEA-COMP:16897"/>
        <dbReference type="Rhea" id="RHEA-COMP:17067"/>
        <dbReference type="ChEBI" id="CHEBI:15378"/>
        <dbReference type="ChEBI" id="CHEBI:136412"/>
        <dbReference type="ChEBI" id="CHEBI:157695"/>
        <dbReference type="ChEBI" id="CHEBI:167181"/>
        <dbReference type="EC" id="4.2.99.18"/>
    </reaction>
</comment>
<dbReference type="GO" id="GO:0008270">
    <property type="term" value="F:zinc ion binding"/>
    <property type="evidence" value="ECO:0007669"/>
    <property type="project" value="UniProtKB-UniRule"/>
</dbReference>
<accession>A0A969W833</accession>
<evidence type="ECO:0000259" key="16">
    <source>
        <dbReference type="PROSITE" id="PS51066"/>
    </source>
</evidence>
<evidence type="ECO:0000256" key="13">
    <source>
        <dbReference type="ARBA" id="ARBA00023295"/>
    </source>
</evidence>
<feature type="binding site" evidence="15">
    <location>
        <position position="111"/>
    </location>
    <ligand>
        <name>DNA</name>
        <dbReference type="ChEBI" id="CHEBI:16991"/>
    </ligand>
</feature>
<dbReference type="EMBL" id="JAAVXB010000001">
    <property type="protein sequence ID" value="NKF21214.1"/>
    <property type="molecule type" value="Genomic_DNA"/>
</dbReference>
<feature type="binding site" evidence="15">
    <location>
        <position position="92"/>
    </location>
    <ligand>
        <name>DNA</name>
        <dbReference type="ChEBI" id="CHEBI:16991"/>
    </ligand>
</feature>
<dbReference type="EC" id="3.2.2.23" evidence="15"/>
<dbReference type="PANTHER" id="PTHR22993">
    <property type="entry name" value="FORMAMIDOPYRIMIDINE-DNA GLYCOSYLASE"/>
    <property type="match status" value="1"/>
</dbReference>
<dbReference type="PROSITE" id="PS51066">
    <property type="entry name" value="ZF_FPG_2"/>
    <property type="match status" value="1"/>
</dbReference>
<evidence type="ECO:0000313" key="19">
    <source>
        <dbReference type="Proteomes" id="UP000653472"/>
    </source>
</evidence>
<evidence type="ECO:0000259" key="17">
    <source>
        <dbReference type="PROSITE" id="PS51068"/>
    </source>
</evidence>
<evidence type="ECO:0000256" key="7">
    <source>
        <dbReference type="ARBA" id="ARBA00022801"/>
    </source>
</evidence>
<sequence length="272" mass="30695">MPELPEVETVRRGLEPHLRGRRIARVTVRDPRLRWPVPATLARDAEGRRIESIARRGKYMIVTLDSGDRMIWHLGMSGRMFVLDATHPVVKHDHVDFLLDDQRLIRFHDPRRFGAVLWWPAVENAHPLLATMGPEPFEDAFNGDYLFRKSRGREIAVKNFIMDGHIVVGAGNIYAAESLFRAGIRPTRRTGKLTRADCTRLAEKIREVLAEAVERGGTTLRDFFGADGASGYFQQELFVYGRDGQPCRTCGVPIKGLVLGGRASCYCPGCQR</sequence>
<keyword evidence="5 15" id="KW-0227">DNA damage</keyword>
<comment type="cofactor">
    <cofactor evidence="15">
        <name>Zn(2+)</name>
        <dbReference type="ChEBI" id="CHEBI:29105"/>
    </cofactor>
    <text evidence="15">Binds 1 zinc ion per subunit.</text>
</comment>
<evidence type="ECO:0000256" key="6">
    <source>
        <dbReference type="ARBA" id="ARBA00022771"/>
    </source>
</evidence>
<dbReference type="InterPro" id="IPR015887">
    <property type="entry name" value="DNA_glyclase_Znf_dom_DNA_BS"/>
</dbReference>
<dbReference type="FunFam" id="1.10.8.50:FF:000003">
    <property type="entry name" value="Formamidopyrimidine-DNA glycosylase"/>
    <property type="match status" value="1"/>
</dbReference>
<evidence type="ECO:0000256" key="1">
    <source>
        <dbReference type="ARBA" id="ARBA00001668"/>
    </source>
</evidence>
<dbReference type="Pfam" id="PF01149">
    <property type="entry name" value="Fapy_DNA_glyco"/>
    <property type="match status" value="1"/>
</dbReference>
<reference evidence="18" key="1">
    <citation type="submission" date="2020-03" db="EMBL/GenBank/DDBJ databases">
        <title>Solimonas marina sp. nov., isolated from deep seawater of the Pacific Ocean.</title>
        <authorList>
            <person name="Liu X."/>
            <person name="Lai Q."/>
            <person name="Sun F."/>
            <person name="Gai Y."/>
            <person name="Li G."/>
            <person name="Shao Z."/>
        </authorList>
    </citation>
    <scope>NUCLEOTIDE SEQUENCE</scope>
    <source>
        <strain evidence="18">C16B3</strain>
    </source>
</reference>
<dbReference type="InterPro" id="IPR010979">
    <property type="entry name" value="Ribosomal_uS13-like_H2TH"/>
</dbReference>
<dbReference type="PANTHER" id="PTHR22993:SF9">
    <property type="entry name" value="FORMAMIDOPYRIMIDINE-DNA GLYCOSYLASE"/>
    <property type="match status" value="1"/>
</dbReference>
<evidence type="ECO:0000256" key="2">
    <source>
        <dbReference type="ARBA" id="ARBA00009409"/>
    </source>
</evidence>
<dbReference type="GO" id="GO:0140078">
    <property type="term" value="F:class I DNA-(apurinic or apyrimidinic site) endonuclease activity"/>
    <property type="evidence" value="ECO:0007669"/>
    <property type="project" value="UniProtKB-EC"/>
</dbReference>
<dbReference type="InterPro" id="IPR000214">
    <property type="entry name" value="Znf_DNA_glyclase/AP_lyase"/>
</dbReference>
<evidence type="ECO:0000256" key="9">
    <source>
        <dbReference type="ARBA" id="ARBA00023125"/>
    </source>
</evidence>
<dbReference type="HAMAP" id="MF_00103">
    <property type="entry name" value="Fapy_DNA_glycosyl"/>
    <property type="match status" value="1"/>
</dbReference>
<proteinExistence type="inferred from homology"/>
<dbReference type="FunFam" id="3.20.190.10:FF:000001">
    <property type="entry name" value="Formamidopyrimidine-DNA glycosylase"/>
    <property type="match status" value="1"/>
</dbReference>
<feature type="active site" description="Proton donor" evidence="15">
    <location>
        <position position="3"/>
    </location>
</feature>
<comment type="catalytic activity">
    <reaction evidence="1 15">
        <text>Hydrolysis of DNA containing ring-opened 7-methylguanine residues, releasing 2,6-diamino-4-hydroxy-5-(N-methyl)formamidopyrimidine.</text>
        <dbReference type="EC" id="3.2.2.23"/>
    </reaction>
</comment>
<dbReference type="GO" id="GO:0006284">
    <property type="term" value="P:base-excision repair"/>
    <property type="evidence" value="ECO:0007669"/>
    <property type="project" value="InterPro"/>
</dbReference>
<keyword evidence="6 15" id="KW-0863">Zinc-finger</keyword>
<keyword evidence="12 15" id="KW-0511">Multifunctional enzyme</keyword>
<comment type="function">
    <text evidence="15">Involved in base excision repair of DNA damaged by oxidation or by mutagenic agents. Acts as DNA glycosylase that recognizes and removes damaged bases. Has a preference for oxidized purines, such as 7,8-dihydro-8-oxoguanine (8-oxoG). Has AP (apurinic/apyrimidinic) lyase activity and introduces nicks in the DNA strand. Cleaves the DNA backbone by beta-delta elimination to generate a single-strand break at the site of the removed base with both 3'- and 5'-phosphates.</text>
</comment>
<dbReference type="InterPro" id="IPR010663">
    <property type="entry name" value="Znf_FPG/IleRS"/>
</dbReference>
<dbReference type="CDD" id="cd08966">
    <property type="entry name" value="EcFpg-like_N"/>
    <property type="match status" value="1"/>
</dbReference>
<dbReference type="InterPro" id="IPR015886">
    <property type="entry name" value="H2TH_FPG"/>
</dbReference>
<keyword evidence="10 15" id="KW-0234">DNA repair</keyword>
<keyword evidence="4 15" id="KW-0479">Metal-binding</keyword>
<feature type="active site" description="Proton donor; for delta-elimination activity" evidence="15">
    <location>
        <position position="262"/>
    </location>
</feature>
<organism evidence="18 19">
    <name type="scientific">Solimonas marina</name>
    <dbReference type="NCBI Taxonomy" id="2714601"/>
    <lineage>
        <taxon>Bacteria</taxon>
        <taxon>Pseudomonadati</taxon>
        <taxon>Pseudomonadota</taxon>
        <taxon>Gammaproteobacteria</taxon>
        <taxon>Nevskiales</taxon>
        <taxon>Nevskiaceae</taxon>
        <taxon>Solimonas</taxon>
    </lineage>
</organism>
<evidence type="ECO:0000256" key="12">
    <source>
        <dbReference type="ARBA" id="ARBA00023268"/>
    </source>
</evidence>
<dbReference type="GO" id="GO:0003684">
    <property type="term" value="F:damaged DNA binding"/>
    <property type="evidence" value="ECO:0007669"/>
    <property type="project" value="InterPro"/>
</dbReference>
<keyword evidence="11 15" id="KW-0456">Lyase</keyword>
<feature type="active site" description="Proton donor; for beta-elimination activity" evidence="15">
    <location>
        <position position="58"/>
    </location>
</feature>
<feature type="binding site" evidence="15">
    <location>
        <position position="153"/>
    </location>
    <ligand>
        <name>DNA</name>
        <dbReference type="ChEBI" id="CHEBI:16991"/>
    </ligand>
</feature>
<dbReference type="Proteomes" id="UP000653472">
    <property type="component" value="Unassembled WGS sequence"/>
</dbReference>
<dbReference type="EC" id="4.2.99.18" evidence="15"/>
<protein>
    <recommendedName>
        <fullName evidence="15">Formamidopyrimidine-DNA glycosylase</fullName>
        <shortName evidence="15">Fapy-DNA glycosylase</shortName>
        <ecNumber evidence="15">3.2.2.23</ecNumber>
    </recommendedName>
    <alternativeName>
        <fullName evidence="15">DNA-(apurinic or apyrimidinic site) lyase MutM</fullName>
        <shortName evidence="15">AP lyase MutM</shortName>
        <ecNumber evidence="15">4.2.99.18</ecNumber>
    </alternativeName>
</protein>
<gene>
    <name evidence="15 18" type="primary">mutM</name>
    <name evidence="15" type="synonym">fpg</name>
    <name evidence="18" type="ORF">G7Y82_02715</name>
</gene>
<feature type="domain" description="FPG-type" evidence="16">
    <location>
        <begin position="238"/>
        <end position="272"/>
    </location>
</feature>